<dbReference type="EMBL" id="CP000673">
    <property type="protein sequence ID" value="EDK32160.1"/>
    <property type="molecule type" value="Genomic_DNA"/>
</dbReference>
<gene>
    <name evidence="3" type="ordered locus">CKL_0083</name>
</gene>
<evidence type="ECO:0000313" key="3">
    <source>
        <dbReference type="EMBL" id="EDK32160.1"/>
    </source>
</evidence>
<reference evidence="3 4" key="1">
    <citation type="journal article" date="2008" name="Proc. Natl. Acad. Sci. U.S.A.">
        <title>The genome of Clostridium kluyveri, a strict anaerobe with unique metabolic features.</title>
        <authorList>
            <person name="Seedorf H."/>
            <person name="Fricke W.F."/>
            <person name="Veith B."/>
            <person name="Brueggemann H."/>
            <person name="Liesegang H."/>
            <person name="Strittmatter A."/>
            <person name="Miethke M."/>
            <person name="Buckel W."/>
            <person name="Hinderberger J."/>
            <person name="Li F."/>
            <person name="Hagemeier C."/>
            <person name="Thauer R.K."/>
            <person name="Gottschalk G."/>
        </authorList>
    </citation>
    <scope>NUCLEOTIDE SEQUENCE [LARGE SCALE GENOMIC DNA]</scope>
    <source>
        <strain evidence="4">ATCC 8527 / DSM 555 / NCIMB 10680</strain>
    </source>
</reference>
<dbReference type="Proteomes" id="UP000002411">
    <property type="component" value="Chromosome"/>
</dbReference>
<name>A5N4C9_CLOK5</name>
<organism evidence="3 4">
    <name type="scientific">Clostridium kluyveri (strain ATCC 8527 / DSM 555 / NBRC 12016 / NCIMB 10680 / K1)</name>
    <dbReference type="NCBI Taxonomy" id="431943"/>
    <lineage>
        <taxon>Bacteria</taxon>
        <taxon>Bacillati</taxon>
        <taxon>Bacillota</taxon>
        <taxon>Clostridia</taxon>
        <taxon>Eubacteriales</taxon>
        <taxon>Clostridiaceae</taxon>
        <taxon>Clostridium</taxon>
    </lineage>
</organism>
<evidence type="ECO:0000256" key="1">
    <source>
        <dbReference type="ARBA" id="ARBA00006024"/>
    </source>
</evidence>
<keyword evidence="4" id="KW-1185">Reference proteome</keyword>
<keyword evidence="2" id="KW-0812">Transmembrane</keyword>
<keyword evidence="2" id="KW-0472">Membrane</keyword>
<feature type="transmembrane region" description="Helical" evidence="2">
    <location>
        <begin position="41"/>
        <end position="57"/>
    </location>
</feature>
<dbReference type="PANTHER" id="PTHR48085:SF5">
    <property type="entry name" value="CADMIUM_ZINC-TRANSPORTING ATPASE HMA4-RELATED"/>
    <property type="match status" value="1"/>
</dbReference>
<dbReference type="GO" id="GO:0022857">
    <property type="term" value="F:transmembrane transporter activity"/>
    <property type="evidence" value="ECO:0007669"/>
    <property type="project" value="TreeGrafter"/>
</dbReference>
<keyword evidence="2" id="KW-1133">Transmembrane helix</keyword>
<dbReference type="AlphaFoldDB" id="A5N4C9"/>
<sequence length="116" mass="12899">MNILKQIYDSLSRLPMIITAGLFLILSILNIFFHIFPVDPAWITILICGTPLVVLALQRIITQFFISSALLISIAMFASIYIGEIFAAGEVVFIMAIGAWLEDRTVEKAKKGLKVL</sequence>
<accession>A5N4C9</accession>
<dbReference type="GO" id="GO:0016020">
    <property type="term" value="C:membrane"/>
    <property type="evidence" value="ECO:0007669"/>
    <property type="project" value="TreeGrafter"/>
</dbReference>
<dbReference type="STRING" id="431943.CKL_0083"/>
<dbReference type="RefSeq" id="WP_011988686.1">
    <property type="nucleotide sequence ID" value="NC_009706.1"/>
</dbReference>
<proteinExistence type="inferred from homology"/>
<dbReference type="HOGENOM" id="CLU_2092547_0_0_9"/>
<feature type="transmembrane region" description="Helical" evidence="2">
    <location>
        <begin position="12"/>
        <end position="35"/>
    </location>
</feature>
<dbReference type="PANTHER" id="PTHR48085">
    <property type="entry name" value="CADMIUM/ZINC-TRANSPORTING ATPASE HMA2-RELATED"/>
    <property type="match status" value="1"/>
</dbReference>
<evidence type="ECO:0000256" key="2">
    <source>
        <dbReference type="SAM" id="Phobius"/>
    </source>
</evidence>
<comment type="similarity">
    <text evidence="1">Belongs to the cation transport ATPase (P-type) (TC 3.A.3) family. Type IB subfamily.</text>
</comment>
<evidence type="ECO:0000313" key="4">
    <source>
        <dbReference type="Proteomes" id="UP000002411"/>
    </source>
</evidence>
<protein>
    <submittedName>
        <fullName evidence="3">Predicted cation transporting ATPase</fullName>
    </submittedName>
</protein>
<dbReference type="KEGG" id="ckl:CKL_0083"/>
<feature type="transmembrane region" description="Helical" evidence="2">
    <location>
        <begin position="69"/>
        <end position="101"/>
    </location>
</feature>
<dbReference type="eggNOG" id="COG2217">
    <property type="taxonomic scope" value="Bacteria"/>
</dbReference>
<dbReference type="InterPro" id="IPR051014">
    <property type="entry name" value="Cation_Transport_ATPase_IB"/>
</dbReference>